<proteinExistence type="predicted"/>
<dbReference type="EMBL" id="BDJK01000056">
    <property type="protein sequence ID" value="GAV23805.1"/>
    <property type="molecule type" value="Genomic_DNA"/>
</dbReference>
<dbReference type="AlphaFoldDB" id="A0A1L8CY02"/>
<evidence type="ECO:0000313" key="2">
    <source>
        <dbReference type="Proteomes" id="UP000187485"/>
    </source>
</evidence>
<name>A0A1L8CY02_9THEO</name>
<gene>
    <name evidence="1" type="ORF">cpu_23150</name>
</gene>
<dbReference type="Proteomes" id="UP000187485">
    <property type="component" value="Unassembled WGS sequence"/>
</dbReference>
<sequence>MFVARYHFLKFGGVKFKPLKKPKEITRFVRSLPEYKRDSFYEVSKELVDHGYLKTLGQHKTLDNETYEIQIPKEIN</sequence>
<reference evidence="2" key="1">
    <citation type="submission" date="2016-12" db="EMBL/GenBank/DDBJ databases">
        <title>Draft Genome Sequences od Carboxydothermus pertinax and islandicus, Hydrogenogenic Carboxydotrophic Bacteria.</title>
        <authorList>
            <person name="Fukuyama Y."/>
            <person name="Ohmae K."/>
            <person name="Yoneda Y."/>
            <person name="Yoshida T."/>
            <person name="Sako Y."/>
        </authorList>
    </citation>
    <scope>NUCLEOTIDE SEQUENCE [LARGE SCALE GENOMIC DNA]</scope>
    <source>
        <strain evidence="2">Ug1</strain>
    </source>
</reference>
<protein>
    <submittedName>
        <fullName evidence="1">Uncharacterized protein</fullName>
    </submittedName>
</protein>
<comment type="caution">
    <text evidence="1">The sequence shown here is derived from an EMBL/GenBank/DDBJ whole genome shotgun (WGS) entry which is preliminary data.</text>
</comment>
<accession>A0A1L8CY02</accession>
<evidence type="ECO:0000313" key="1">
    <source>
        <dbReference type="EMBL" id="GAV23805.1"/>
    </source>
</evidence>
<organism evidence="1 2">
    <name type="scientific">Carboxydothermus pertinax</name>
    <dbReference type="NCBI Taxonomy" id="870242"/>
    <lineage>
        <taxon>Bacteria</taxon>
        <taxon>Bacillati</taxon>
        <taxon>Bacillota</taxon>
        <taxon>Clostridia</taxon>
        <taxon>Thermoanaerobacterales</taxon>
        <taxon>Thermoanaerobacteraceae</taxon>
        <taxon>Carboxydothermus</taxon>
    </lineage>
</organism>
<keyword evidence="2" id="KW-1185">Reference proteome</keyword>